<dbReference type="RefSeq" id="WP_153750188.1">
    <property type="nucleotide sequence ID" value="NZ_BAAADI010000043.1"/>
</dbReference>
<dbReference type="AlphaFoldDB" id="A0A844B974"/>
<dbReference type="EMBL" id="WJPO01000057">
    <property type="protein sequence ID" value="MRH22936.1"/>
    <property type="molecule type" value="Genomic_DNA"/>
</dbReference>
<organism evidence="1 2">
    <name type="scientific">Rhodovulum strictum</name>
    <dbReference type="NCBI Taxonomy" id="58314"/>
    <lineage>
        <taxon>Bacteria</taxon>
        <taxon>Pseudomonadati</taxon>
        <taxon>Pseudomonadota</taxon>
        <taxon>Alphaproteobacteria</taxon>
        <taxon>Rhodobacterales</taxon>
        <taxon>Paracoccaceae</taxon>
        <taxon>Rhodovulum</taxon>
    </lineage>
</organism>
<reference evidence="1 2" key="1">
    <citation type="submission" date="2019-11" db="EMBL/GenBank/DDBJ databases">
        <title>Draft Whole-Genome sequence of the marine photosynthetic bacterium Rhodovulum strictum DSM 11289.</title>
        <authorList>
            <person name="Kyndt J.A."/>
            <person name="Meyer T.E."/>
        </authorList>
    </citation>
    <scope>NUCLEOTIDE SEQUENCE [LARGE SCALE GENOMIC DNA]</scope>
    <source>
        <strain evidence="1 2">DSM 11289</strain>
    </source>
</reference>
<evidence type="ECO:0008006" key="3">
    <source>
        <dbReference type="Google" id="ProtNLM"/>
    </source>
</evidence>
<protein>
    <recommendedName>
        <fullName evidence="3">BppU N-terminal domain-containing protein</fullName>
    </recommendedName>
</protein>
<dbReference type="OrthoDB" id="7861072at2"/>
<sequence length="111" mass="12067">MSTTFEIKRGDTSPGLEYQLPVYSEGGSVLTGASVRFLMRDQRGNLVVDAPATIWDEGGVVRYAWVAEDTAKAGVHRAEFEVTYVDGAIETFPTRQWLTVTIMPDLGGAAP</sequence>
<keyword evidence="2" id="KW-1185">Reference proteome</keyword>
<gene>
    <name evidence="1" type="ORF">GH815_18450</name>
</gene>
<accession>A0A844B974</accession>
<comment type="caution">
    <text evidence="1">The sequence shown here is derived from an EMBL/GenBank/DDBJ whole genome shotgun (WGS) entry which is preliminary data.</text>
</comment>
<evidence type="ECO:0000313" key="2">
    <source>
        <dbReference type="Proteomes" id="UP000466730"/>
    </source>
</evidence>
<dbReference type="Proteomes" id="UP000466730">
    <property type="component" value="Unassembled WGS sequence"/>
</dbReference>
<proteinExistence type="predicted"/>
<name>A0A844B974_9RHOB</name>
<evidence type="ECO:0000313" key="1">
    <source>
        <dbReference type="EMBL" id="MRH22936.1"/>
    </source>
</evidence>